<reference evidence="1" key="2">
    <citation type="journal article" date="2015" name="Fish Shellfish Immunol.">
        <title>Early steps in the European eel (Anguilla anguilla)-Vibrio vulnificus interaction in the gills: Role of the RtxA13 toxin.</title>
        <authorList>
            <person name="Callol A."/>
            <person name="Pajuelo D."/>
            <person name="Ebbesson L."/>
            <person name="Teles M."/>
            <person name="MacKenzie S."/>
            <person name="Amaro C."/>
        </authorList>
    </citation>
    <scope>NUCLEOTIDE SEQUENCE</scope>
</reference>
<proteinExistence type="predicted"/>
<name>A0A0E9SNP4_ANGAN</name>
<organism evidence="1">
    <name type="scientific">Anguilla anguilla</name>
    <name type="common">European freshwater eel</name>
    <name type="synonym">Muraena anguilla</name>
    <dbReference type="NCBI Taxonomy" id="7936"/>
    <lineage>
        <taxon>Eukaryota</taxon>
        <taxon>Metazoa</taxon>
        <taxon>Chordata</taxon>
        <taxon>Craniata</taxon>
        <taxon>Vertebrata</taxon>
        <taxon>Euteleostomi</taxon>
        <taxon>Actinopterygii</taxon>
        <taxon>Neopterygii</taxon>
        <taxon>Teleostei</taxon>
        <taxon>Anguilliformes</taxon>
        <taxon>Anguillidae</taxon>
        <taxon>Anguilla</taxon>
    </lineage>
</organism>
<evidence type="ECO:0000313" key="1">
    <source>
        <dbReference type="EMBL" id="JAH42931.1"/>
    </source>
</evidence>
<sequence>MLTLLPINDFKHLSTGTPEHPADIVTLQYLSLRSLGYPFNSTQLY</sequence>
<reference evidence="1" key="1">
    <citation type="submission" date="2014-11" db="EMBL/GenBank/DDBJ databases">
        <authorList>
            <person name="Amaro Gonzalez C."/>
        </authorList>
    </citation>
    <scope>NUCLEOTIDE SEQUENCE</scope>
</reference>
<dbReference type="AlphaFoldDB" id="A0A0E9SNP4"/>
<dbReference type="EMBL" id="GBXM01065646">
    <property type="protein sequence ID" value="JAH42931.1"/>
    <property type="molecule type" value="Transcribed_RNA"/>
</dbReference>
<accession>A0A0E9SNP4</accession>
<protein>
    <submittedName>
        <fullName evidence="1">Uncharacterized protein</fullName>
    </submittedName>
</protein>